<dbReference type="GO" id="GO:0022857">
    <property type="term" value="F:transmembrane transporter activity"/>
    <property type="evidence" value="ECO:0007669"/>
    <property type="project" value="InterPro"/>
</dbReference>
<reference evidence="8 9" key="1">
    <citation type="submission" date="2020-08" db="EMBL/GenBank/DDBJ databases">
        <title>Genomic Encyclopedia of Type Strains, Phase IV (KMG-V): Genome sequencing to study the core and pangenomes of soil and plant-associated prokaryotes.</title>
        <authorList>
            <person name="Whitman W."/>
        </authorList>
    </citation>
    <scope>NUCLEOTIDE SEQUENCE [LARGE SCALE GENOMIC DNA]</scope>
    <source>
        <strain evidence="8 9">JPY162</strain>
    </source>
</reference>
<feature type="domain" description="Major facilitator superfamily (MFS) profile" evidence="7">
    <location>
        <begin position="1"/>
        <end position="392"/>
    </location>
</feature>
<protein>
    <submittedName>
        <fullName evidence="8">Putative MFS family arabinose efflux permease</fullName>
    </submittedName>
</protein>
<evidence type="ECO:0000313" key="8">
    <source>
        <dbReference type="EMBL" id="MBB5399444.1"/>
    </source>
</evidence>
<evidence type="ECO:0000256" key="5">
    <source>
        <dbReference type="ARBA" id="ARBA00023136"/>
    </source>
</evidence>
<evidence type="ECO:0000256" key="2">
    <source>
        <dbReference type="ARBA" id="ARBA00022475"/>
    </source>
</evidence>
<feature type="transmembrane region" description="Helical" evidence="6">
    <location>
        <begin position="83"/>
        <end position="107"/>
    </location>
</feature>
<name>A0A7W8L5L6_9BURK</name>
<comment type="subcellular location">
    <subcellularLocation>
        <location evidence="1">Cell membrane</location>
        <topology evidence="1">Multi-pass membrane protein</topology>
    </subcellularLocation>
</comment>
<feature type="transmembrane region" description="Helical" evidence="6">
    <location>
        <begin position="366"/>
        <end position="385"/>
    </location>
</feature>
<dbReference type="Pfam" id="PF07690">
    <property type="entry name" value="MFS_1"/>
    <property type="match status" value="1"/>
</dbReference>
<dbReference type="Proteomes" id="UP000592820">
    <property type="component" value="Unassembled WGS sequence"/>
</dbReference>
<gene>
    <name evidence="8" type="ORF">HDG41_001483</name>
</gene>
<dbReference type="AlphaFoldDB" id="A0A7W8L5L6"/>
<feature type="transmembrane region" description="Helical" evidence="6">
    <location>
        <begin position="57"/>
        <end position="76"/>
    </location>
</feature>
<feature type="transmembrane region" description="Helical" evidence="6">
    <location>
        <begin position="277"/>
        <end position="296"/>
    </location>
</feature>
<feature type="transmembrane region" description="Helical" evidence="6">
    <location>
        <begin position="15"/>
        <end position="37"/>
    </location>
</feature>
<evidence type="ECO:0000313" key="9">
    <source>
        <dbReference type="Proteomes" id="UP000592820"/>
    </source>
</evidence>
<keyword evidence="4 6" id="KW-1133">Transmembrane helix</keyword>
<dbReference type="CDD" id="cd17324">
    <property type="entry name" value="MFS_NepI_like"/>
    <property type="match status" value="1"/>
</dbReference>
<feature type="transmembrane region" description="Helical" evidence="6">
    <location>
        <begin position="174"/>
        <end position="194"/>
    </location>
</feature>
<dbReference type="PANTHER" id="PTHR43124:SF5">
    <property type="entry name" value="PURINE RIBONUCLEOSIDE EFFLUX PUMP NEPI"/>
    <property type="match status" value="1"/>
</dbReference>
<feature type="transmembrane region" description="Helical" evidence="6">
    <location>
        <begin position="302"/>
        <end position="327"/>
    </location>
</feature>
<dbReference type="GO" id="GO:0005886">
    <property type="term" value="C:plasma membrane"/>
    <property type="evidence" value="ECO:0007669"/>
    <property type="project" value="UniProtKB-SubCell"/>
</dbReference>
<dbReference type="PROSITE" id="PS50850">
    <property type="entry name" value="MFS"/>
    <property type="match status" value="1"/>
</dbReference>
<dbReference type="InterPro" id="IPR020846">
    <property type="entry name" value="MFS_dom"/>
</dbReference>
<keyword evidence="2" id="KW-1003">Cell membrane</keyword>
<dbReference type="RefSeq" id="WP_184225699.1">
    <property type="nucleotide sequence ID" value="NZ_JACHDE010000002.1"/>
</dbReference>
<organism evidence="8 9">
    <name type="scientific">Paraburkholderia youngii</name>
    <dbReference type="NCBI Taxonomy" id="2782701"/>
    <lineage>
        <taxon>Bacteria</taxon>
        <taxon>Pseudomonadati</taxon>
        <taxon>Pseudomonadota</taxon>
        <taxon>Betaproteobacteria</taxon>
        <taxon>Burkholderiales</taxon>
        <taxon>Burkholderiaceae</taxon>
        <taxon>Paraburkholderia</taxon>
    </lineage>
</organism>
<dbReference type="InterPro" id="IPR011701">
    <property type="entry name" value="MFS"/>
</dbReference>
<dbReference type="SUPFAM" id="SSF103473">
    <property type="entry name" value="MFS general substrate transporter"/>
    <property type="match status" value="1"/>
</dbReference>
<accession>A0A7W8L5L6</accession>
<keyword evidence="3 6" id="KW-0812">Transmembrane</keyword>
<evidence type="ECO:0000256" key="4">
    <source>
        <dbReference type="ARBA" id="ARBA00022989"/>
    </source>
</evidence>
<keyword evidence="5 6" id="KW-0472">Membrane</keyword>
<feature type="transmembrane region" description="Helical" evidence="6">
    <location>
        <begin position="113"/>
        <end position="134"/>
    </location>
</feature>
<evidence type="ECO:0000256" key="6">
    <source>
        <dbReference type="SAM" id="Phobius"/>
    </source>
</evidence>
<dbReference type="InterPro" id="IPR050189">
    <property type="entry name" value="MFS_Efflux_Transporters"/>
</dbReference>
<feature type="transmembrane region" description="Helical" evidence="6">
    <location>
        <begin position="146"/>
        <end position="168"/>
    </location>
</feature>
<sequence length="394" mass="40976">MSTLINQATASRRQVWGAVASMAMCAAMLIASEFMPVSLLTPIASDLRASVGMAGQAISISGLFAVMTSLLIPSVASRLNRRYVLAALAALMLVSLVLIAEAGSFATLMVARALLGVAVGGFWSLATATIMQLVPEESVPKALGGLYTGNAVATAFAAPIGSYLGSVIGWRGVFWALAPIVVVNLVLLLTTVPSMPERTQQPSGNVLSLLRRPHVAFAMLAVMLTFGGAFAVFTYFRPFFETYTHADASELSFLLLGMGLAGFAGTYGASAVMNKRLYQLMMGLPVALAGVTLALLPAGHNLWAVAILVIVWGAINAAIPVAWSTWLSKAVRDKPESGGGLMVASIQLSIMLGAELGGALIDHFSIGAAFIGGVALMLFSAIIIGSGKRIQPDT</sequence>
<comment type="caution">
    <text evidence="8">The sequence shown here is derived from an EMBL/GenBank/DDBJ whole genome shotgun (WGS) entry which is preliminary data.</text>
</comment>
<evidence type="ECO:0000259" key="7">
    <source>
        <dbReference type="PROSITE" id="PS50850"/>
    </source>
</evidence>
<feature type="transmembrane region" description="Helical" evidence="6">
    <location>
        <begin position="215"/>
        <end position="236"/>
    </location>
</feature>
<dbReference type="PANTHER" id="PTHR43124">
    <property type="entry name" value="PURINE EFFLUX PUMP PBUE"/>
    <property type="match status" value="1"/>
</dbReference>
<dbReference type="InterPro" id="IPR036259">
    <property type="entry name" value="MFS_trans_sf"/>
</dbReference>
<evidence type="ECO:0000256" key="3">
    <source>
        <dbReference type="ARBA" id="ARBA00022692"/>
    </source>
</evidence>
<dbReference type="Gene3D" id="1.20.1250.20">
    <property type="entry name" value="MFS general substrate transporter like domains"/>
    <property type="match status" value="1"/>
</dbReference>
<feature type="transmembrane region" description="Helical" evidence="6">
    <location>
        <begin position="251"/>
        <end position="270"/>
    </location>
</feature>
<dbReference type="EMBL" id="JACHDE010000002">
    <property type="protein sequence ID" value="MBB5399444.1"/>
    <property type="molecule type" value="Genomic_DNA"/>
</dbReference>
<feature type="transmembrane region" description="Helical" evidence="6">
    <location>
        <begin position="339"/>
        <end position="360"/>
    </location>
</feature>
<proteinExistence type="predicted"/>
<evidence type="ECO:0000256" key="1">
    <source>
        <dbReference type="ARBA" id="ARBA00004651"/>
    </source>
</evidence>